<reference evidence="2 3" key="1">
    <citation type="submission" date="2020-04" db="EMBL/GenBank/DDBJ databases">
        <title>Perkinsus olseni comparative genomics.</title>
        <authorList>
            <person name="Bogema D.R."/>
        </authorList>
    </citation>
    <scope>NUCLEOTIDE SEQUENCE [LARGE SCALE GENOMIC DNA]</scope>
    <source>
        <strain evidence="2">ATCC PRA-31</strain>
    </source>
</reference>
<feature type="non-terminal residue" evidence="2">
    <location>
        <position position="1"/>
    </location>
</feature>
<feature type="region of interest" description="Disordered" evidence="1">
    <location>
        <begin position="186"/>
        <end position="215"/>
    </location>
</feature>
<proteinExistence type="predicted"/>
<evidence type="ECO:0000256" key="1">
    <source>
        <dbReference type="SAM" id="MobiDB-lite"/>
    </source>
</evidence>
<dbReference type="Proteomes" id="UP000572268">
    <property type="component" value="Unassembled WGS sequence"/>
</dbReference>
<organism evidence="2 3">
    <name type="scientific">Perkinsus olseni</name>
    <name type="common">Perkinsus atlanticus</name>
    <dbReference type="NCBI Taxonomy" id="32597"/>
    <lineage>
        <taxon>Eukaryota</taxon>
        <taxon>Sar</taxon>
        <taxon>Alveolata</taxon>
        <taxon>Perkinsozoa</taxon>
        <taxon>Perkinsea</taxon>
        <taxon>Perkinsida</taxon>
        <taxon>Perkinsidae</taxon>
        <taxon>Perkinsus</taxon>
    </lineage>
</organism>
<dbReference type="AlphaFoldDB" id="A0A7J6KKA0"/>
<dbReference type="EMBL" id="JABANN010002417">
    <property type="protein sequence ID" value="KAF4647713.1"/>
    <property type="molecule type" value="Genomic_DNA"/>
</dbReference>
<sequence>TLYSFNMAPPVVLLHGKDMTLGAVSREVIDTAKDAIIDAALAICHQPGARVAQDALRSALQAFPTIKPDEDNPIDDTDKTHLESAEFSTSLHGHLTGELKSILNDELIEEPLWLTPVCSWLSRAFLDGLFTSYRGAARLNLTNVPARSAIKGDLSAALTETRNTARTTAAISASVGVDRTQVTQSALPNQLNPNPSGSPTPESVFGSATTASSSEWNQTVKDVHLLVGREPAKDSKFAGNAPHGRYVEWRSTMLDIVSSHPSPRVRGAAILHLLEQPLKK</sequence>
<feature type="non-terminal residue" evidence="2">
    <location>
        <position position="280"/>
    </location>
</feature>
<gene>
    <name evidence="2" type="ORF">FOL46_003861</name>
</gene>
<comment type="caution">
    <text evidence="2">The sequence shown here is derived from an EMBL/GenBank/DDBJ whole genome shotgun (WGS) entry which is preliminary data.</text>
</comment>
<evidence type="ECO:0000313" key="2">
    <source>
        <dbReference type="EMBL" id="KAF4647713.1"/>
    </source>
</evidence>
<evidence type="ECO:0000313" key="3">
    <source>
        <dbReference type="Proteomes" id="UP000572268"/>
    </source>
</evidence>
<name>A0A7J6KKA0_PEROL</name>
<accession>A0A7J6KKA0</accession>
<protein>
    <submittedName>
        <fullName evidence="2">Uncharacterized protein</fullName>
    </submittedName>
</protein>